<feature type="transmembrane region" description="Helical" evidence="7">
    <location>
        <begin position="295"/>
        <end position="316"/>
    </location>
</feature>
<feature type="transmembrane region" description="Helical" evidence="7">
    <location>
        <begin position="178"/>
        <end position="199"/>
    </location>
</feature>
<feature type="transmembrane region" description="Helical" evidence="7">
    <location>
        <begin position="260"/>
        <end position="283"/>
    </location>
</feature>
<dbReference type="PANTHER" id="PTHR24221">
    <property type="entry name" value="ATP-BINDING CASSETTE SUB-FAMILY B"/>
    <property type="match status" value="1"/>
</dbReference>
<dbReference type="PROSITE" id="PS50893">
    <property type="entry name" value="ABC_TRANSPORTER_2"/>
    <property type="match status" value="1"/>
</dbReference>
<evidence type="ECO:0000256" key="7">
    <source>
        <dbReference type="SAM" id="Phobius"/>
    </source>
</evidence>
<dbReference type="InterPro" id="IPR036640">
    <property type="entry name" value="ABC1_TM_sf"/>
</dbReference>
<dbReference type="InterPro" id="IPR039421">
    <property type="entry name" value="Type_1_exporter"/>
</dbReference>
<dbReference type="SUPFAM" id="SSF90123">
    <property type="entry name" value="ABC transporter transmembrane region"/>
    <property type="match status" value="1"/>
</dbReference>
<evidence type="ECO:0000256" key="6">
    <source>
        <dbReference type="ARBA" id="ARBA00023136"/>
    </source>
</evidence>
<keyword evidence="2 7" id="KW-0812">Transmembrane</keyword>
<dbReference type="Gene3D" id="1.20.1560.10">
    <property type="entry name" value="ABC transporter type 1, transmembrane domain"/>
    <property type="match status" value="1"/>
</dbReference>
<protein>
    <submittedName>
        <fullName evidence="10">ATP-binding cassette domain-containing protein</fullName>
    </submittedName>
</protein>
<dbReference type="InterPro" id="IPR003439">
    <property type="entry name" value="ABC_transporter-like_ATP-bd"/>
</dbReference>
<feature type="domain" description="ABC transmembrane type-1" evidence="9">
    <location>
        <begin position="34"/>
        <end position="321"/>
    </location>
</feature>
<feature type="domain" description="ABC transporter" evidence="8">
    <location>
        <begin position="355"/>
        <end position="589"/>
    </location>
</feature>
<dbReference type="InterPro" id="IPR011527">
    <property type="entry name" value="ABC1_TM_dom"/>
</dbReference>
<gene>
    <name evidence="10" type="ORF">HCJ96_04920</name>
</gene>
<dbReference type="Pfam" id="PF00005">
    <property type="entry name" value="ABC_tran"/>
    <property type="match status" value="1"/>
</dbReference>
<feature type="transmembrane region" description="Helical" evidence="7">
    <location>
        <begin position="69"/>
        <end position="91"/>
    </location>
</feature>
<dbReference type="InterPro" id="IPR003593">
    <property type="entry name" value="AAA+_ATPase"/>
</dbReference>
<keyword evidence="6 7" id="KW-0472">Membrane</keyword>
<evidence type="ECO:0000256" key="2">
    <source>
        <dbReference type="ARBA" id="ARBA00022692"/>
    </source>
</evidence>
<name>A0ABX1QYR5_9ALTE</name>
<dbReference type="Gene3D" id="3.40.50.300">
    <property type="entry name" value="P-loop containing nucleotide triphosphate hydrolases"/>
    <property type="match status" value="1"/>
</dbReference>
<dbReference type="RefSeq" id="WP_169209940.1">
    <property type="nucleotide sequence ID" value="NZ_JAATNW010000003.1"/>
</dbReference>
<comment type="caution">
    <text evidence="10">The sequence shown here is derived from an EMBL/GenBank/DDBJ whole genome shotgun (WGS) entry which is preliminary data.</text>
</comment>
<keyword evidence="3" id="KW-0547">Nucleotide-binding</keyword>
<dbReference type="SMART" id="SM00382">
    <property type="entry name" value="AAA"/>
    <property type="match status" value="1"/>
</dbReference>
<keyword evidence="4 10" id="KW-0067">ATP-binding</keyword>
<reference evidence="10 11" key="1">
    <citation type="submission" date="2020-03" db="EMBL/GenBank/DDBJ databases">
        <title>Alteromonas ponticola sp. nov., isolated from seawater.</title>
        <authorList>
            <person name="Yoon J.-H."/>
            <person name="Kim Y.-O."/>
        </authorList>
    </citation>
    <scope>NUCLEOTIDE SEQUENCE [LARGE SCALE GENOMIC DNA]</scope>
    <source>
        <strain evidence="10 11">MYP5</strain>
    </source>
</reference>
<dbReference type="EMBL" id="JAATNW010000003">
    <property type="protein sequence ID" value="NMH59357.1"/>
    <property type="molecule type" value="Genomic_DNA"/>
</dbReference>
<proteinExistence type="predicted"/>
<dbReference type="InterPro" id="IPR027417">
    <property type="entry name" value="P-loop_NTPase"/>
</dbReference>
<dbReference type="InterPro" id="IPR017871">
    <property type="entry name" value="ABC_transporter-like_CS"/>
</dbReference>
<accession>A0ABX1QYR5</accession>
<feature type="transmembrane region" description="Helical" evidence="7">
    <location>
        <begin position="33"/>
        <end position="54"/>
    </location>
</feature>
<evidence type="ECO:0000313" key="10">
    <source>
        <dbReference type="EMBL" id="NMH59357.1"/>
    </source>
</evidence>
<keyword evidence="11" id="KW-1185">Reference proteome</keyword>
<sequence length="596" mass="66436">MRSSRFPTAPNTPVRWQVFPMLWPYLLEFKGRIVVALLCLVGAKIATIGLPYVLKYTVDSLNAPSAADIAIAVVTALVIAYGSLRLINVLLSEVRDTLFGRVTERAMRRLGLAVFNHLHALDLRYHLNRQTGGLARDIERGSSGVSFLMRFLVFNIVPTFIEIFIVAGLLLSQYGANYAVVILLSVIIYVAFSVVATNWRTNFVNEMNQADSASNSRAIDSLLNFETVKYFNNENYEGKHYDRSLAHWETARRKNRLSLFALNGGQALIIAIAMTAMMAMAAFDVAAEKMTIGDFVLINAFTMQIFTPLNFLGFVYREIRGAIVNIDNLFTILQQRSTIEDKPDAPSLSVQTGALTFDKVSFSYDNQRPILKNVTFTVAPGQKVAIVGESGAGKSTIVKLLFRFYDVTDGAISVDSADIRSVSQQSLRQAFGVVPQDTVLFNDSIWENVKYGNPQASDEEVWHAIRQAQLLPFIETLPNKQNTKVGERGLKVSGGEKQRIAIARVLLKNPPFFLFDEATSSLDTHSEKRVMEAINQVAKSTTTLIIAHRLSTIVNADNIIVLDNGEIAEQGTHRQLLDHKGQYYRLWTAQLKESTH</sequence>
<dbReference type="SUPFAM" id="SSF52540">
    <property type="entry name" value="P-loop containing nucleoside triphosphate hydrolases"/>
    <property type="match status" value="1"/>
</dbReference>
<evidence type="ECO:0000259" key="8">
    <source>
        <dbReference type="PROSITE" id="PS50893"/>
    </source>
</evidence>
<organism evidence="10 11">
    <name type="scientific">Alteromonas ponticola</name>
    <dbReference type="NCBI Taxonomy" id="2720613"/>
    <lineage>
        <taxon>Bacteria</taxon>
        <taxon>Pseudomonadati</taxon>
        <taxon>Pseudomonadota</taxon>
        <taxon>Gammaproteobacteria</taxon>
        <taxon>Alteromonadales</taxon>
        <taxon>Alteromonadaceae</taxon>
        <taxon>Alteromonas/Salinimonas group</taxon>
        <taxon>Alteromonas</taxon>
    </lineage>
</organism>
<dbReference type="PANTHER" id="PTHR24221:SF632">
    <property type="entry name" value="ATP-DEPENDENT LIPID A-CORE FLIPPASE"/>
    <property type="match status" value="1"/>
</dbReference>
<comment type="subcellular location">
    <subcellularLocation>
        <location evidence="1">Cell membrane</location>
        <topology evidence="1">Multi-pass membrane protein</topology>
    </subcellularLocation>
</comment>
<evidence type="ECO:0000256" key="1">
    <source>
        <dbReference type="ARBA" id="ARBA00004651"/>
    </source>
</evidence>
<dbReference type="PROSITE" id="PS50929">
    <property type="entry name" value="ABC_TM1F"/>
    <property type="match status" value="1"/>
</dbReference>
<evidence type="ECO:0000256" key="4">
    <source>
        <dbReference type="ARBA" id="ARBA00022840"/>
    </source>
</evidence>
<evidence type="ECO:0000259" key="9">
    <source>
        <dbReference type="PROSITE" id="PS50929"/>
    </source>
</evidence>
<evidence type="ECO:0000256" key="5">
    <source>
        <dbReference type="ARBA" id="ARBA00022989"/>
    </source>
</evidence>
<dbReference type="GO" id="GO:0005524">
    <property type="term" value="F:ATP binding"/>
    <property type="evidence" value="ECO:0007669"/>
    <property type="project" value="UniProtKB-KW"/>
</dbReference>
<dbReference type="CDD" id="cd18582">
    <property type="entry name" value="ABC_6TM_ATM1_ABCB7"/>
    <property type="match status" value="1"/>
</dbReference>
<dbReference type="Proteomes" id="UP000709336">
    <property type="component" value="Unassembled WGS sequence"/>
</dbReference>
<dbReference type="PROSITE" id="PS00211">
    <property type="entry name" value="ABC_TRANSPORTER_1"/>
    <property type="match status" value="1"/>
</dbReference>
<feature type="transmembrane region" description="Helical" evidence="7">
    <location>
        <begin position="147"/>
        <end position="172"/>
    </location>
</feature>
<evidence type="ECO:0000313" key="11">
    <source>
        <dbReference type="Proteomes" id="UP000709336"/>
    </source>
</evidence>
<keyword evidence="5 7" id="KW-1133">Transmembrane helix</keyword>
<evidence type="ECO:0000256" key="3">
    <source>
        <dbReference type="ARBA" id="ARBA00022741"/>
    </source>
</evidence>
<dbReference type="Pfam" id="PF00664">
    <property type="entry name" value="ABC_membrane"/>
    <property type="match status" value="1"/>
</dbReference>